<dbReference type="HOGENOM" id="CLU_1223962_0_0_5"/>
<dbReference type="STRING" id="316056.RPC_3349"/>
<organism evidence="1">
    <name type="scientific">Rhodopseudomonas palustris (strain BisB18)</name>
    <dbReference type="NCBI Taxonomy" id="316056"/>
    <lineage>
        <taxon>Bacteria</taxon>
        <taxon>Pseudomonadati</taxon>
        <taxon>Pseudomonadota</taxon>
        <taxon>Alphaproteobacteria</taxon>
        <taxon>Hyphomicrobiales</taxon>
        <taxon>Nitrobacteraceae</taxon>
        <taxon>Rhodopseudomonas</taxon>
    </lineage>
</organism>
<proteinExistence type="predicted"/>
<dbReference type="AlphaFoldDB" id="Q211P5"/>
<evidence type="ECO:0000313" key="1">
    <source>
        <dbReference type="EMBL" id="ABD88891.1"/>
    </source>
</evidence>
<dbReference type="EMBL" id="CP000301">
    <property type="protein sequence ID" value="ABD88891.1"/>
    <property type="molecule type" value="Genomic_DNA"/>
</dbReference>
<name>Q211P5_RHOPB</name>
<accession>Q211P5</accession>
<protein>
    <submittedName>
        <fullName evidence="1">Uncharacterized protein</fullName>
    </submittedName>
</protein>
<gene>
    <name evidence="1" type="ordered locus">RPC_3349</name>
</gene>
<reference evidence="1" key="1">
    <citation type="submission" date="2006-03" db="EMBL/GenBank/DDBJ databases">
        <title>Complete sequence of Rhodopseudomonas palustris BisB18.</title>
        <authorList>
            <consortium name="US DOE Joint Genome Institute"/>
            <person name="Copeland A."/>
            <person name="Lucas S."/>
            <person name="Lapidus A."/>
            <person name="Barry K."/>
            <person name="Detter J.C."/>
            <person name="Glavina del Rio T."/>
            <person name="Hammon N."/>
            <person name="Israni S."/>
            <person name="Dalin E."/>
            <person name="Tice H."/>
            <person name="Pitluck S."/>
            <person name="Chain P."/>
            <person name="Malfatti S."/>
            <person name="Shin M."/>
            <person name="Vergez L."/>
            <person name="Schmutz J."/>
            <person name="Larimer F."/>
            <person name="Land M."/>
            <person name="Hauser L."/>
            <person name="Pelletier D.A."/>
            <person name="Kyrpides N."/>
            <person name="Anderson I."/>
            <person name="Oda Y."/>
            <person name="Harwood C.S."/>
            <person name="Richardson P."/>
        </authorList>
    </citation>
    <scope>NUCLEOTIDE SEQUENCE [LARGE SCALE GENOMIC DNA]</scope>
    <source>
        <strain evidence="1">BisB18</strain>
    </source>
</reference>
<dbReference type="KEGG" id="rpc:RPC_3349"/>
<sequence length="205" mass="22744">MLILIVFGVLMLVVAGSAWSSVSSFYFERGRLRGRAEAASEIVNGVGHHFERGGRKIPAAVPRYLKTAKLVDSVFAKPSEACGSELWLLGEAIGMDCWNAGQAAALKKTMPAQDVLRIDLPLIEALHLAHLAHFGFQQMMPNYRSFEICRFSGEQDACEAALAVEQLEAAIFLKHRSFGNSETQCEGRHALISNWWRPNEQRRTA</sequence>